<dbReference type="Proteomes" id="UP000282654">
    <property type="component" value="Unassembled WGS sequence"/>
</dbReference>
<dbReference type="OrthoDB" id="2083476at2"/>
<dbReference type="Gene3D" id="3.30.457.10">
    <property type="entry name" value="Copper amine oxidase-like, N-terminal domain"/>
    <property type="match status" value="1"/>
</dbReference>
<dbReference type="EMBL" id="RKRE01000003">
    <property type="protein sequence ID" value="RPF42912.1"/>
    <property type="molecule type" value="Genomic_DNA"/>
</dbReference>
<proteinExistence type="predicted"/>
<dbReference type="Pfam" id="PF07833">
    <property type="entry name" value="Cu_amine_oxidN1"/>
    <property type="match status" value="1"/>
</dbReference>
<accession>A0A3N5B2A6</accession>
<reference evidence="3 4" key="1">
    <citation type="submission" date="2018-11" db="EMBL/GenBank/DDBJ databases">
        <title>Genomic Encyclopedia of Type Strains, Phase IV (KMG-IV): sequencing the most valuable type-strain genomes for metagenomic binning, comparative biology and taxonomic classification.</title>
        <authorList>
            <person name="Goeker M."/>
        </authorList>
    </citation>
    <scope>NUCLEOTIDE SEQUENCE [LARGE SCALE GENOMIC DNA]</scope>
    <source>
        <strain evidence="3 4">DSM 102936</strain>
    </source>
</reference>
<organism evidence="3 4">
    <name type="scientific">Thermodesulfitimonas autotrophica</name>
    <dbReference type="NCBI Taxonomy" id="1894989"/>
    <lineage>
        <taxon>Bacteria</taxon>
        <taxon>Bacillati</taxon>
        <taxon>Bacillota</taxon>
        <taxon>Clostridia</taxon>
        <taxon>Thermoanaerobacterales</taxon>
        <taxon>Thermoanaerobacteraceae</taxon>
        <taxon>Thermodesulfitimonas</taxon>
    </lineage>
</organism>
<feature type="chain" id="PRO_5018043892" evidence="1">
    <location>
        <begin position="25"/>
        <end position="264"/>
    </location>
</feature>
<protein>
    <submittedName>
        <fullName evidence="3">Copper amine oxidase-like protein</fullName>
    </submittedName>
</protein>
<dbReference type="AlphaFoldDB" id="A0A3N5B2A6"/>
<keyword evidence="1" id="KW-0732">Signal</keyword>
<dbReference type="SUPFAM" id="SSF55383">
    <property type="entry name" value="Copper amine oxidase, domain N"/>
    <property type="match status" value="1"/>
</dbReference>
<evidence type="ECO:0000313" key="3">
    <source>
        <dbReference type="EMBL" id="RPF42912.1"/>
    </source>
</evidence>
<evidence type="ECO:0000313" key="4">
    <source>
        <dbReference type="Proteomes" id="UP000282654"/>
    </source>
</evidence>
<gene>
    <name evidence="3" type="ORF">EDD75_2026</name>
</gene>
<dbReference type="RefSeq" id="WP_123931618.1">
    <property type="nucleotide sequence ID" value="NZ_RKRE01000003.1"/>
</dbReference>
<feature type="domain" description="Copper amine oxidase-like N-terminal" evidence="2">
    <location>
        <begin position="158"/>
        <end position="263"/>
    </location>
</feature>
<name>A0A3N5B2A6_9THEO</name>
<dbReference type="InterPro" id="IPR012854">
    <property type="entry name" value="Cu_amine_oxidase-like_N"/>
</dbReference>
<evidence type="ECO:0000259" key="2">
    <source>
        <dbReference type="Pfam" id="PF07833"/>
    </source>
</evidence>
<feature type="signal peptide" evidence="1">
    <location>
        <begin position="1"/>
        <end position="24"/>
    </location>
</feature>
<keyword evidence="4" id="KW-1185">Reference proteome</keyword>
<dbReference type="InterPro" id="IPR036582">
    <property type="entry name" value="Mao_N_sf"/>
</dbReference>
<evidence type="ECO:0000256" key="1">
    <source>
        <dbReference type="SAM" id="SignalP"/>
    </source>
</evidence>
<comment type="caution">
    <text evidence="3">The sequence shown here is derived from an EMBL/GenBank/DDBJ whole genome shotgun (WGS) entry which is preliminary data.</text>
</comment>
<sequence length="264" mass="29451">MRKTVMIAVAVAVLTLTYAILAWAGPTGNSCSSSTCDCTYQDSTCTGVYQNQDKGGVGEDVYEDEDNDVKEIRTEMKAKVKNKGEARLLREKIRARVKNPAARLALWEELKAMCADEEEAAATVAEMIYDNPQDKEAYKEFAKLWRKRHKEQVLVFASGQKLTFDVPPQIVRARTLMPIRAVAEKLGADVNWDPKTRTITIRKGEKVIVLVVNMPQAKVDGKEVKLDVPPAVTNGRTMVPLRFVMEHLGGNVTWIQDAQTVVIN</sequence>